<dbReference type="Pfam" id="PF07992">
    <property type="entry name" value="Pyr_redox_2"/>
    <property type="match status" value="1"/>
</dbReference>
<protein>
    <recommendedName>
        <fullName evidence="4">Thioredoxin reductase</fullName>
        <ecNumber evidence="4">1.8.1.9</ecNumber>
    </recommendedName>
</protein>
<name>A0A8J7W0H6_9FIRM</name>
<dbReference type="PROSITE" id="PS51352">
    <property type="entry name" value="THIOREDOXIN_2"/>
    <property type="match status" value="1"/>
</dbReference>
<dbReference type="PANTHER" id="PTHR48105">
    <property type="entry name" value="THIOREDOXIN REDUCTASE 1-RELATED-RELATED"/>
    <property type="match status" value="1"/>
</dbReference>
<dbReference type="PRINTS" id="PR00368">
    <property type="entry name" value="FADPNR"/>
</dbReference>
<dbReference type="InterPro" id="IPR036249">
    <property type="entry name" value="Thioredoxin-like_sf"/>
</dbReference>
<evidence type="ECO:0000256" key="4">
    <source>
        <dbReference type="RuleBase" id="RU003880"/>
    </source>
</evidence>
<evidence type="ECO:0000259" key="5">
    <source>
        <dbReference type="PROSITE" id="PS51352"/>
    </source>
</evidence>
<dbReference type="GO" id="GO:0005737">
    <property type="term" value="C:cytoplasm"/>
    <property type="evidence" value="ECO:0007669"/>
    <property type="project" value="InterPro"/>
</dbReference>
<dbReference type="AlphaFoldDB" id="A0A8J7W0H6"/>
<dbReference type="Gene3D" id="3.40.30.10">
    <property type="entry name" value="Glutaredoxin"/>
    <property type="match status" value="1"/>
</dbReference>
<evidence type="ECO:0000313" key="7">
    <source>
        <dbReference type="Proteomes" id="UP000675664"/>
    </source>
</evidence>
<dbReference type="GO" id="GO:0004791">
    <property type="term" value="F:thioredoxin-disulfide reductase (NADPH) activity"/>
    <property type="evidence" value="ECO:0007669"/>
    <property type="project" value="UniProtKB-UniRule"/>
</dbReference>
<dbReference type="InterPro" id="IPR013766">
    <property type="entry name" value="Thioredoxin_domain"/>
</dbReference>
<comment type="similarity">
    <text evidence="1 4">Belongs to the class-II pyridine nucleotide-disulfide oxidoreductase family.</text>
</comment>
<keyword evidence="4" id="KW-0274">FAD</keyword>
<keyword evidence="4" id="KW-0676">Redox-active center</keyword>
<dbReference type="InterPro" id="IPR050097">
    <property type="entry name" value="Ferredoxin-NADP_redctase_2"/>
</dbReference>
<dbReference type="EMBL" id="JAGSND010000007">
    <property type="protein sequence ID" value="MBR0598529.1"/>
    <property type="molecule type" value="Genomic_DNA"/>
</dbReference>
<dbReference type="InterPro" id="IPR023753">
    <property type="entry name" value="FAD/NAD-binding_dom"/>
</dbReference>
<dbReference type="EC" id="1.8.1.9" evidence="4"/>
<reference evidence="6" key="2">
    <citation type="submission" date="2021-04" db="EMBL/GenBank/DDBJ databases">
        <authorList>
            <person name="Liu J."/>
        </authorList>
    </citation>
    <scope>NUCLEOTIDE SEQUENCE</scope>
    <source>
        <strain evidence="6">BAD-6</strain>
    </source>
</reference>
<organism evidence="6 7">
    <name type="scientific">Sinanaerobacter chloroacetimidivorans</name>
    <dbReference type="NCBI Taxonomy" id="2818044"/>
    <lineage>
        <taxon>Bacteria</taxon>
        <taxon>Bacillati</taxon>
        <taxon>Bacillota</taxon>
        <taxon>Clostridia</taxon>
        <taxon>Peptostreptococcales</taxon>
        <taxon>Anaerovoracaceae</taxon>
        <taxon>Sinanaerobacter</taxon>
    </lineage>
</organism>
<dbReference type="InterPro" id="IPR036188">
    <property type="entry name" value="FAD/NAD-bd_sf"/>
</dbReference>
<dbReference type="Gene3D" id="3.50.50.60">
    <property type="entry name" value="FAD/NAD(P)-binding domain"/>
    <property type="match status" value="2"/>
</dbReference>
<comment type="cofactor">
    <cofactor evidence="4">
        <name>FAD</name>
        <dbReference type="ChEBI" id="CHEBI:57692"/>
    </cofactor>
</comment>
<keyword evidence="3 4" id="KW-0560">Oxidoreductase</keyword>
<keyword evidence="2 4" id="KW-0285">Flavoprotein</keyword>
<comment type="catalytic activity">
    <reaction evidence="4">
        <text>[thioredoxin]-dithiol + NADP(+) = [thioredoxin]-disulfide + NADPH + H(+)</text>
        <dbReference type="Rhea" id="RHEA:20345"/>
        <dbReference type="Rhea" id="RHEA-COMP:10698"/>
        <dbReference type="Rhea" id="RHEA-COMP:10700"/>
        <dbReference type="ChEBI" id="CHEBI:15378"/>
        <dbReference type="ChEBI" id="CHEBI:29950"/>
        <dbReference type="ChEBI" id="CHEBI:50058"/>
        <dbReference type="ChEBI" id="CHEBI:57783"/>
        <dbReference type="ChEBI" id="CHEBI:58349"/>
        <dbReference type="EC" id="1.8.1.9"/>
    </reaction>
</comment>
<dbReference type="InterPro" id="IPR005982">
    <property type="entry name" value="Thioredox_Rdtase"/>
</dbReference>
<feature type="domain" description="Thioredoxin" evidence="5">
    <location>
        <begin position="1"/>
        <end position="110"/>
    </location>
</feature>
<dbReference type="PRINTS" id="PR00469">
    <property type="entry name" value="PNDRDTASEII"/>
</dbReference>
<dbReference type="SUPFAM" id="SSF51905">
    <property type="entry name" value="FAD/NAD(P)-binding domain"/>
    <property type="match status" value="1"/>
</dbReference>
<comment type="subunit">
    <text evidence="4">Homodimer.</text>
</comment>
<dbReference type="RefSeq" id="WP_227018653.1">
    <property type="nucleotide sequence ID" value="NZ_JAGSND010000007.1"/>
</dbReference>
<gene>
    <name evidence="6" type="primary">trxB</name>
    <name evidence="6" type="ORF">KCX82_11620</name>
</gene>
<reference evidence="6" key="1">
    <citation type="submission" date="2021-04" db="EMBL/GenBank/DDBJ databases">
        <title>Sinoanaerobacter chloroacetimidivorans sp. nov., an obligate anaerobic bacterium isolated from anaerobic sludge.</title>
        <authorList>
            <person name="Bao Y."/>
        </authorList>
    </citation>
    <scope>NUCLEOTIDE SEQUENCE</scope>
    <source>
        <strain evidence="6">BAD-6</strain>
    </source>
</reference>
<dbReference type="Proteomes" id="UP000675664">
    <property type="component" value="Unassembled WGS sequence"/>
</dbReference>
<evidence type="ECO:0000313" key="6">
    <source>
        <dbReference type="EMBL" id="MBR0598529.1"/>
    </source>
</evidence>
<dbReference type="NCBIfam" id="TIGR01292">
    <property type="entry name" value="TRX_reduct"/>
    <property type="match status" value="1"/>
</dbReference>
<sequence length="427" mass="46505">MSKKIQYMNTAEFEELLKNSDKPIILDFFSDDCPPCDVLAPIYEKMAEKYGDYISFAKIMRQDNRELALRFGVTGSPTVLFFKNGEEIGSRLSGFMTKPQVRKAIEEILGDVIPPSPIQRIDCDLLILGGGPAGLTAGLYAGRAKLNTVIVEESICGGQAASTNHIANYPGTEGAINGKVLTENMKNQALSFGVRIDDLKEIFEVKLEGTEKYIRTEDTEYYAKAIILATGSRPRALEAAGAEERKGRGVHYCATCDGAMYEGADVIVIGGGSAAIEEAVFLTRFADHVTIVHRRDGFRAAQIELDEARENDKITILTNKVVKEVVGGEFVLKEVVLKDVKTGKEEILKAAGAFVYVGNDPQTQMFKDQVNLDEMGYIIASEDTKTNVPGVFAAGDVRTKSVRQVATATSDGAIAAIMAEKYLVSLK</sequence>
<dbReference type="GO" id="GO:0019430">
    <property type="term" value="P:removal of superoxide radicals"/>
    <property type="evidence" value="ECO:0007669"/>
    <property type="project" value="UniProtKB-UniRule"/>
</dbReference>
<comment type="caution">
    <text evidence="6">The sequence shown here is derived from an EMBL/GenBank/DDBJ whole genome shotgun (WGS) entry which is preliminary data.</text>
</comment>
<evidence type="ECO:0000256" key="1">
    <source>
        <dbReference type="ARBA" id="ARBA00009333"/>
    </source>
</evidence>
<accession>A0A8J7W0H6</accession>
<keyword evidence="7" id="KW-1185">Reference proteome</keyword>
<dbReference type="SUPFAM" id="SSF52833">
    <property type="entry name" value="Thioredoxin-like"/>
    <property type="match status" value="1"/>
</dbReference>
<proteinExistence type="inferred from homology"/>
<evidence type="ECO:0000256" key="3">
    <source>
        <dbReference type="ARBA" id="ARBA00023002"/>
    </source>
</evidence>
<dbReference type="Pfam" id="PF00085">
    <property type="entry name" value="Thioredoxin"/>
    <property type="match status" value="1"/>
</dbReference>
<dbReference type="CDD" id="cd02947">
    <property type="entry name" value="TRX_family"/>
    <property type="match status" value="1"/>
</dbReference>
<evidence type="ECO:0000256" key="2">
    <source>
        <dbReference type="ARBA" id="ARBA00022630"/>
    </source>
</evidence>